<accession>A0ABS5WH44</accession>
<comment type="catalytic activity">
    <reaction evidence="4">
        <text>N-terminal L-lysyl-[protein] + L-leucyl-tRNA(Leu) = N-terminal L-leucyl-L-lysyl-[protein] + tRNA(Leu) + H(+)</text>
        <dbReference type="Rhea" id="RHEA:12340"/>
        <dbReference type="Rhea" id="RHEA-COMP:9613"/>
        <dbReference type="Rhea" id="RHEA-COMP:9622"/>
        <dbReference type="Rhea" id="RHEA-COMP:12670"/>
        <dbReference type="Rhea" id="RHEA-COMP:12671"/>
        <dbReference type="ChEBI" id="CHEBI:15378"/>
        <dbReference type="ChEBI" id="CHEBI:65249"/>
        <dbReference type="ChEBI" id="CHEBI:78442"/>
        <dbReference type="ChEBI" id="CHEBI:78494"/>
        <dbReference type="ChEBI" id="CHEBI:133043"/>
        <dbReference type="EC" id="2.3.2.6"/>
    </reaction>
</comment>
<dbReference type="HAMAP" id="MF_00688">
    <property type="entry name" value="Leu_Phe_trans"/>
    <property type="match status" value="1"/>
</dbReference>
<dbReference type="EMBL" id="JACATN010000004">
    <property type="protein sequence ID" value="MBT2162714.1"/>
    <property type="molecule type" value="Genomic_DNA"/>
</dbReference>
<evidence type="ECO:0000256" key="4">
    <source>
        <dbReference type="HAMAP-Rule" id="MF_00688"/>
    </source>
</evidence>
<dbReference type="Gene3D" id="3.40.630.70">
    <property type="entry name" value="Leucyl/phenylalanyl-tRNA-protein transferase, C-terminal domain"/>
    <property type="match status" value="1"/>
</dbReference>
<evidence type="ECO:0000313" key="6">
    <source>
        <dbReference type="Proteomes" id="UP000740413"/>
    </source>
</evidence>
<dbReference type="RefSeq" id="WP_214612700.1">
    <property type="nucleotide sequence ID" value="NZ_JACATN010000004.1"/>
</dbReference>
<evidence type="ECO:0000256" key="2">
    <source>
        <dbReference type="ARBA" id="ARBA00022679"/>
    </source>
</evidence>
<keyword evidence="1 4" id="KW-0963">Cytoplasm</keyword>
<organism evidence="5 6">
    <name type="scientific">Zobellia barbeyronii</name>
    <dbReference type="NCBI Taxonomy" id="2748009"/>
    <lineage>
        <taxon>Bacteria</taxon>
        <taxon>Pseudomonadati</taxon>
        <taxon>Bacteroidota</taxon>
        <taxon>Flavobacteriia</taxon>
        <taxon>Flavobacteriales</taxon>
        <taxon>Flavobacteriaceae</taxon>
        <taxon>Zobellia</taxon>
    </lineage>
</organism>
<sequence>MSYEQENSLIVLSDALVFPSVENANYEGLLAAGGDLSVERLLLAYKSGIFPWFNDDALILWWSPDPRMVLYPHKIKVSKSMRKVLRDGRFRLTKNTCFKAVIDACSSIEREDQDGTWITQKMKNAYLLMHEKGFATSYEVWENDVLVGGLYGIDLGSVFCGESMFSTVSNASKFAFIKLAQELEGKNYKLIDCQIHTDHLESLGAEEIPRNEFIKILQTENKLENRE</sequence>
<dbReference type="PANTHER" id="PTHR30098:SF2">
    <property type="entry name" value="LEUCYL_PHENYLALANYL-TRNA--PROTEIN TRANSFERASE"/>
    <property type="match status" value="1"/>
</dbReference>
<dbReference type="Proteomes" id="UP000740413">
    <property type="component" value="Unassembled WGS sequence"/>
</dbReference>
<dbReference type="PANTHER" id="PTHR30098">
    <property type="entry name" value="LEUCYL/PHENYLALANYL-TRNA--PROTEIN TRANSFERASE"/>
    <property type="match status" value="1"/>
</dbReference>
<dbReference type="SUPFAM" id="SSF55729">
    <property type="entry name" value="Acyl-CoA N-acyltransferases (Nat)"/>
    <property type="match status" value="1"/>
</dbReference>
<dbReference type="InterPro" id="IPR016181">
    <property type="entry name" value="Acyl_CoA_acyltransferase"/>
</dbReference>
<dbReference type="Gene3D" id="3.30.70.3550">
    <property type="entry name" value="Leucyl/phenylalanyl-tRNA-protein transferase, N-terminal domain"/>
    <property type="match status" value="1"/>
</dbReference>
<reference evidence="6" key="2">
    <citation type="submission" date="2023-07" db="EMBL/GenBank/DDBJ databases">
        <title>Zobellia barbeyronii sp. nov., a new marine flavobacterium, isolated from green and red algae.</title>
        <authorList>
            <person name="Nedashkovskaya O.I."/>
            <person name="Otstavnykh N."/>
            <person name="Zhukova N."/>
            <person name="Guzev K."/>
            <person name="Chausova V."/>
            <person name="Tekutyeva L."/>
            <person name="Mikhailov V."/>
            <person name="Isaeva M."/>
        </authorList>
    </citation>
    <scope>NUCLEOTIDE SEQUENCE [LARGE SCALE GENOMIC DNA]</scope>
    <source>
        <strain evidence="6">KMM 6746</strain>
    </source>
</reference>
<dbReference type="InterPro" id="IPR004616">
    <property type="entry name" value="Leu/Phe-tRNA_Trfase"/>
</dbReference>
<comment type="catalytic activity">
    <reaction evidence="4">
        <text>N-terminal L-arginyl-[protein] + L-leucyl-tRNA(Leu) = N-terminal L-leucyl-L-arginyl-[protein] + tRNA(Leu) + H(+)</text>
        <dbReference type="Rhea" id="RHEA:50416"/>
        <dbReference type="Rhea" id="RHEA-COMP:9613"/>
        <dbReference type="Rhea" id="RHEA-COMP:9622"/>
        <dbReference type="Rhea" id="RHEA-COMP:12672"/>
        <dbReference type="Rhea" id="RHEA-COMP:12673"/>
        <dbReference type="ChEBI" id="CHEBI:15378"/>
        <dbReference type="ChEBI" id="CHEBI:64719"/>
        <dbReference type="ChEBI" id="CHEBI:78442"/>
        <dbReference type="ChEBI" id="CHEBI:78494"/>
        <dbReference type="ChEBI" id="CHEBI:133044"/>
        <dbReference type="EC" id="2.3.2.6"/>
    </reaction>
</comment>
<evidence type="ECO:0000313" key="5">
    <source>
        <dbReference type="EMBL" id="MBT2162714.1"/>
    </source>
</evidence>
<dbReference type="NCBIfam" id="TIGR00667">
    <property type="entry name" value="aat"/>
    <property type="match status" value="1"/>
</dbReference>
<dbReference type="Pfam" id="PF03588">
    <property type="entry name" value="Leu_Phe_trans"/>
    <property type="match status" value="1"/>
</dbReference>
<comment type="function">
    <text evidence="4">Functions in the N-end rule pathway of protein degradation where it conjugates Leu, Phe and, less efficiently, Met from aminoacyl-tRNAs to the N-termini of proteins containing an N-terminal arginine or lysine.</text>
</comment>
<evidence type="ECO:0000256" key="3">
    <source>
        <dbReference type="ARBA" id="ARBA00023315"/>
    </source>
</evidence>
<dbReference type="EC" id="2.3.2.6" evidence="4"/>
<protein>
    <recommendedName>
        <fullName evidence="4">Leucyl/phenylalanyl-tRNA--protein transferase</fullName>
        <ecNumber evidence="4">2.3.2.6</ecNumber>
    </recommendedName>
    <alternativeName>
        <fullName evidence="4">L/F-transferase</fullName>
    </alternativeName>
    <alternativeName>
        <fullName evidence="4">Leucyltransferase</fullName>
    </alternativeName>
    <alternativeName>
        <fullName evidence="4">Phenyalanyltransferase</fullName>
    </alternativeName>
</protein>
<keyword evidence="6" id="KW-1185">Reference proteome</keyword>
<reference evidence="5 6" key="1">
    <citation type="submission" date="2020-06" db="EMBL/GenBank/DDBJ databases">
        <authorList>
            <person name="Isaeva M.P."/>
            <person name="Chernysheva N.Y."/>
        </authorList>
    </citation>
    <scope>NUCLEOTIDE SEQUENCE [LARGE SCALE GENOMIC DNA]</scope>
    <source>
        <strain evidence="5 6">KMM 6746</strain>
    </source>
</reference>
<keyword evidence="2 4" id="KW-0808">Transferase</keyword>
<proteinExistence type="inferred from homology"/>
<comment type="catalytic activity">
    <reaction evidence="4">
        <text>L-phenylalanyl-tRNA(Phe) + an N-terminal L-alpha-aminoacyl-[protein] = an N-terminal L-phenylalanyl-L-alpha-aminoacyl-[protein] + tRNA(Phe)</text>
        <dbReference type="Rhea" id="RHEA:43632"/>
        <dbReference type="Rhea" id="RHEA-COMP:9668"/>
        <dbReference type="Rhea" id="RHEA-COMP:9699"/>
        <dbReference type="Rhea" id="RHEA-COMP:10636"/>
        <dbReference type="Rhea" id="RHEA-COMP:10637"/>
        <dbReference type="ChEBI" id="CHEBI:78442"/>
        <dbReference type="ChEBI" id="CHEBI:78531"/>
        <dbReference type="ChEBI" id="CHEBI:78597"/>
        <dbReference type="ChEBI" id="CHEBI:83561"/>
        <dbReference type="EC" id="2.3.2.6"/>
    </reaction>
</comment>
<evidence type="ECO:0000256" key="1">
    <source>
        <dbReference type="ARBA" id="ARBA00022490"/>
    </source>
</evidence>
<comment type="caution">
    <text evidence="5">The sequence shown here is derived from an EMBL/GenBank/DDBJ whole genome shotgun (WGS) entry which is preliminary data.</text>
</comment>
<comment type="similarity">
    <text evidence="4">Belongs to the L/F-transferase family.</text>
</comment>
<dbReference type="InterPro" id="IPR042203">
    <property type="entry name" value="Leu/Phe-tRNA_Trfase_C"/>
</dbReference>
<name>A0ABS5WH44_9FLAO</name>
<dbReference type="InterPro" id="IPR042221">
    <property type="entry name" value="Leu/Phe-tRNA_Trfase_N"/>
</dbReference>
<comment type="subcellular location">
    <subcellularLocation>
        <location evidence="4">Cytoplasm</location>
    </subcellularLocation>
</comment>
<gene>
    <name evidence="4" type="primary">aat</name>
    <name evidence="5" type="ORF">HW347_15710</name>
</gene>
<dbReference type="GO" id="GO:0008914">
    <property type="term" value="F:leucyl-tRNA--protein transferase activity"/>
    <property type="evidence" value="ECO:0007669"/>
    <property type="project" value="UniProtKB-EC"/>
</dbReference>
<keyword evidence="3 4" id="KW-0012">Acyltransferase</keyword>